<dbReference type="RefSeq" id="WP_209453305.1">
    <property type="nucleotide sequence ID" value="NZ_JAGGLT010000007.1"/>
</dbReference>
<organism evidence="2 3">
    <name type="scientific">Thermoanaerobacterium butyriciformans</name>
    <dbReference type="NCBI Taxonomy" id="1702242"/>
    <lineage>
        <taxon>Bacteria</taxon>
        <taxon>Bacillati</taxon>
        <taxon>Bacillota</taxon>
        <taxon>Clostridia</taxon>
        <taxon>Thermoanaerobacterales</taxon>
        <taxon>Thermoanaerobacteraceae</taxon>
        <taxon>Thermoanaerobacterium</taxon>
    </lineage>
</organism>
<proteinExistence type="predicted"/>
<comment type="caution">
    <text evidence="2">The sequence shown here is derived from an EMBL/GenBank/DDBJ whole genome shotgun (WGS) entry which is preliminary data.</text>
</comment>
<dbReference type="EMBL" id="JAGGLT010000007">
    <property type="protein sequence ID" value="MBP2071392.1"/>
    <property type="molecule type" value="Genomic_DNA"/>
</dbReference>
<keyword evidence="3" id="KW-1185">Reference proteome</keyword>
<evidence type="ECO:0000313" key="3">
    <source>
        <dbReference type="Proteomes" id="UP001166402"/>
    </source>
</evidence>
<feature type="domain" description="ABC-three component systems C-terminal" evidence="1">
    <location>
        <begin position="191"/>
        <end position="313"/>
    </location>
</feature>
<name>A0ABS4NEC8_9THEO</name>
<dbReference type="Pfam" id="PF20275">
    <property type="entry name" value="CTD10"/>
    <property type="match status" value="1"/>
</dbReference>
<dbReference type="InterPro" id="IPR046919">
    <property type="entry name" value="ABC-3C_CTD10"/>
</dbReference>
<sequence>MTTYFDESAKRQFFLLKFKVMLLESDGNAFEQFVRKLFRKYDPNIRFTKPQGSKGDGGNDMFKPLSGEYYQVYGPEFLSGTSIKKAAEKIIDDFDKIYSNWNMHYPIKSYYFVYNDKKKGVYPDIYIALEKIKSKYNIQCDIIDSMKLEEIFDTLSEKDKEDLVGVLLLNDDIIKELNFEALSIVIKYMMCEDIIQQPLDKLKAIDFNEKIKINGLSEEISRNLNYASYYIYSLEEYFNSFSSDDIRSRIGYILNGYYQESKEIIPDNEYDCGNLRFQYIFDKCYPKEEKSKAVKDALYIVLSYYFEVCSIMESKDEGGSYYAFS</sequence>
<gene>
    <name evidence="2" type="ORF">J2Z80_000906</name>
</gene>
<protein>
    <recommendedName>
        <fullName evidence="1">ABC-three component systems C-terminal domain-containing protein</fullName>
    </recommendedName>
</protein>
<evidence type="ECO:0000313" key="2">
    <source>
        <dbReference type="EMBL" id="MBP2071392.1"/>
    </source>
</evidence>
<reference evidence="2" key="1">
    <citation type="submission" date="2021-03" db="EMBL/GenBank/DDBJ databases">
        <title>Genomic Encyclopedia of Type Strains, Phase IV (KMG-IV): sequencing the most valuable type-strain genomes for metagenomic binning, comparative biology and taxonomic classification.</title>
        <authorList>
            <person name="Goeker M."/>
        </authorList>
    </citation>
    <scope>NUCLEOTIDE SEQUENCE</scope>
    <source>
        <strain evidence="2">DSM 101588</strain>
    </source>
</reference>
<accession>A0ABS4NEC8</accession>
<dbReference type="Proteomes" id="UP001166402">
    <property type="component" value="Unassembled WGS sequence"/>
</dbReference>
<evidence type="ECO:0000259" key="1">
    <source>
        <dbReference type="Pfam" id="PF20275"/>
    </source>
</evidence>